<dbReference type="GO" id="GO:0005886">
    <property type="term" value="C:plasma membrane"/>
    <property type="evidence" value="ECO:0007669"/>
    <property type="project" value="UniProtKB-SubCell"/>
</dbReference>
<feature type="transmembrane region" description="Helical" evidence="7">
    <location>
        <begin position="367"/>
        <end position="387"/>
    </location>
</feature>
<reference evidence="9 10" key="1">
    <citation type="submission" date="2017-11" db="EMBL/GenBank/DDBJ databases">
        <title>Evolution of Phototrophy in the Chloroflexi Phylum Driven by Horizontal Gene Transfer.</title>
        <authorList>
            <person name="Ward L.M."/>
            <person name="Hemp J."/>
            <person name="Shih P.M."/>
            <person name="Mcglynn S.E."/>
            <person name="Fischer W."/>
        </authorList>
    </citation>
    <scope>NUCLEOTIDE SEQUENCE [LARGE SCALE GENOMIC DNA]</scope>
    <source>
        <strain evidence="9">JP3_7</strain>
    </source>
</reference>
<feature type="transmembrane region" description="Helical" evidence="7">
    <location>
        <begin position="76"/>
        <end position="104"/>
    </location>
</feature>
<dbReference type="PANTHER" id="PTHR30043:SF1">
    <property type="entry name" value="ABC TRANSPORT SYSTEM PERMEASE PROTEIN P69"/>
    <property type="match status" value="1"/>
</dbReference>
<evidence type="ECO:0000256" key="1">
    <source>
        <dbReference type="ARBA" id="ARBA00004651"/>
    </source>
</evidence>
<feature type="transmembrane region" description="Helical" evidence="7">
    <location>
        <begin position="528"/>
        <end position="548"/>
    </location>
</feature>
<protein>
    <submittedName>
        <fullName evidence="9">Phosphate ABC transporter permease</fullName>
    </submittedName>
</protein>
<name>A0A2M8QA22_9CHLR</name>
<keyword evidence="6 7" id="KW-0472">Membrane</keyword>
<organism evidence="9 10">
    <name type="scientific">Candidatus Thermofonsia Clade 3 bacterium</name>
    <dbReference type="NCBI Taxonomy" id="2364212"/>
    <lineage>
        <taxon>Bacteria</taxon>
        <taxon>Bacillati</taxon>
        <taxon>Chloroflexota</taxon>
        <taxon>Candidatus Thermofontia</taxon>
        <taxon>Candidatus Thermofonsia Clade 3</taxon>
    </lineage>
</organism>
<evidence type="ECO:0000256" key="3">
    <source>
        <dbReference type="ARBA" id="ARBA00022475"/>
    </source>
</evidence>
<dbReference type="AlphaFoldDB" id="A0A2M8QA22"/>
<dbReference type="GO" id="GO:0055085">
    <property type="term" value="P:transmembrane transport"/>
    <property type="evidence" value="ECO:0007669"/>
    <property type="project" value="InterPro"/>
</dbReference>
<feature type="transmembrane region" description="Helical" evidence="7">
    <location>
        <begin position="151"/>
        <end position="169"/>
    </location>
</feature>
<evidence type="ECO:0000256" key="7">
    <source>
        <dbReference type="RuleBase" id="RU363032"/>
    </source>
</evidence>
<keyword evidence="4 7" id="KW-0812">Transmembrane</keyword>
<dbReference type="Pfam" id="PF00528">
    <property type="entry name" value="BPD_transp_1"/>
    <property type="match status" value="2"/>
</dbReference>
<comment type="subcellular location">
    <subcellularLocation>
        <location evidence="1 7">Cell membrane</location>
        <topology evidence="1 7">Multi-pass membrane protein</topology>
    </subcellularLocation>
</comment>
<dbReference type="SUPFAM" id="SSF161098">
    <property type="entry name" value="MetI-like"/>
    <property type="match status" value="2"/>
</dbReference>
<dbReference type="Gene3D" id="1.10.3720.10">
    <property type="entry name" value="MetI-like"/>
    <property type="match status" value="2"/>
</dbReference>
<dbReference type="CDD" id="cd06261">
    <property type="entry name" value="TM_PBP2"/>
    <property type="match status" value="2"/>
</dbReference>
<keyword evidence="2 7" id="KW-0813">Transport</keyword>
<comment type="caution">
    <text evidence="9">The sequence shown here is derived from an EMBL/GenBank/DDBJ whole genome shotgun (WGS) entry which is preliminary data.</text>
</comment>
<feature type="domain" description="ABC transmembrane type-1" evidence="8">
    <location>
        <begin position="72"/>
        <end position="267"/>
    </location>
</feature>
<gene>
    <name evidence="9" type="ORF">CUN48_12705</name>
</gene>
<evidence type="ECO:0000256" key="2">
    <source>
        <dbReference type="ARBA" id="ARBA00022448"/>
    </source>
</evidence>
<feature type="domain" description="ABC transmembrane type-1" evidence="8">
    <location>
        <begin position="363"/>
        <end position="549"/>
    </location>
</feature>
<dbReference type="Proteomes" id="UP000230790">
    <property type="component" value="Unassembled WGS sequence"/>
</dbReference>
<feature type="transmembrane region" description="Helical" evidence="7">
    <location>
        <begin position="249"/>
        <end position="266"/>
    </location>
</feature>
<feature type="transmembrane region" description="Helical" evidence="7">
    <location>
        <begin position="304"/>
        <end position="323"/>
    </location>
</feature>
<evidence type="ECO:0000256" key="5">
    <source>
        <dbReference type="ARBA" id="ARBA00022989"/>
    </source>
</evidence>
<evidence type="ECO:0000256" key="6">
    <source>
        <dbReference type="ARBA" id="ARBA00023136"/>
    </source>
</evidence>
<sequence>MATRPAWHSLLRGGRLVALVTLLAIVGSAIQVGLFRGNLINAGGWALVGQFFAAALRPELSPDFLALTLQATLVTFAYAISGLALSLVIGFVGGLLSSEVWWLARRPYRRSPTTTLDSPWLIARGALAVPRAIHEAIWGLFLVRILGLDPLVAILALGIPFGAITAKVFSEIIDEIPRDALAALLNSGATPAQAMLYGVLPRALPNLLSYAFYRLECAIRSATVLGLIGAGGLGYQILLSLQSLRYDEMWTLMAALLGLSGLTDWLSARIRQALGAPARLAVDMAADCATAAAARARATPASRALLALLAVAALLVPLSVGYIRPDFGKLFAPRTGMLLADLFDQMIPPDLSLAVVGTLLGLSAQTLAMSVVAIAVAGGFGLGLAYVAARPARRTRSAWLVYSVARFVLLHCRAIPAPVWALLILFVIFPGPLPGALAIAVHNLGILGRLIAEAVENADARPSRALKSAGAPPAQAFLYGLLPITLPQALAYIFYRWEIAMRETVIVGFVGAGGVGRLLTEQLSSFDYAGVLATLIALLVLTVVVDGLSTLARRVFR</sequence>
<dbReference type="InterPro" id="IPR035906">
    <property type="entry name" value="MetI-like_sf"/>
</dbReference>
<feature type="transmembrane region" description="Helical" evidence="7">
    <location>
        <begin position="217"/>
        <end position="237"/>
    </location>
</feature>
<evidence type="ECO:0000313" key="10">
    <source>
        <dbReference type="Proteomes" id="UP000230790"/>
    </source>
</evidence>
<feature type="transmembrane region" description="Helical" evidence="7">
    <location>
        <begin position="12"/>
        <end position="32"/>
    </location>
</feature>
<comment type="similarity">
    <text evidence="7">Belongs to the binding-protein-dependent transport system permease family.</text>
</comment>
<dbReference type="InterPro" id="IPR000515">
    <property type="entry name" value="MetI-like"/>
</dbReference>
<accession>A0A2M8QA22</accession>
<dbReference type="PANTHER" id="PTHR30043">
    <property type="entry name" value="PHOSPHONATES TRANSPORT SYSTEM PERMEASE PROTEIN"/>
    <property type="match status" value="1"/>
</dbReference>
<proteinExistence type="inferred from homology"/>
<dbReference type="PROSITE" id="PS50928">
    <property type="entry name" value="ABC_TM1"/>
    <property type="match status" value="2"/>
</dbReference>
<evidence type="ECO:0000313" key="9">
    <source>
        <dbReference type="EMBL" id="PJF46658.1"/>
    </source>
</evidence>
<evidence type="ECO:0000256" key="4">
    <source>
        <dbReference type="ARBA" id="ARBA00022692"/>
    </source>
</evidence>
<evidence type="ECO:0000259" key="8">
    <source>
        <dbReference type="PROSITE" id="PS50928"/>
    </source>
</evidence>
<keyword evidence="3" id="KW-1003">Cell membrane</keyword>
<dbReference type="EMBL" id="PGTN01000114">
    <property type="protein sequence ID" value="PJF46658.1"/>
    <property type="molecule type" value="Genomic_DNA"/>
</dbReference>
<keyword evidence="5 7" id="KW-1133">Transmembrane helix</keyword>
<feature type="transmembrane region" description="Helical" evidence="7">
    <location>
        <begin position="476"/>
        <end position="495"/>
    </location>
</feature>